<name>A0A6B0U0L2_IXORI</name>
<evidence type="ECO:0000256" key="1">
    <source>
        <dbReference type="SAM" id="SignalP"/>
    </source>
</evidence>
<protein>
    <submittedName>
        <fullName evidence="2">Putative secreted protein</fullName>
    </submittedName>
</protein>
<dbReference type="AlphaFoldDB" id="A0A6B0U0L2"/>
<keyword evidence="1" id="KW-0732">Signal</keyword>
<sequence>MLRAALAFPVGRALAVHLVRRVLLVVHGRLVWHQHRWRPEHVAERVVHEVHECVTVDVGVATDLVSKEGLPRTAAEHAAQDPIAHVELM</sequence>
<feature type="chain" id="PRO_5025618714" evidence="1">
    <location>
        <begin position="16"/>
        <end position="89"/>
    </location>
</feature>
<dbReference type="EMBL" id="GIFC01003956">
    <property type="protein sequence ID" value="MXU86039.1"/>
    <property type="molecule type" value="Transcribed_RNA"/>
</dbReference>
<feature type="signal peptide" evidence="1">
    <location>
        <begin position="1"/>
        <end position="15"/>
    </location>
</feature>
<organism evidence="2">
    <name type="scientific">Ixodes ricinus</name>
    <name type="common">Common tick</name>
    <name type="synonym">Acarus ricinus</name>
    <dbReference type="NCBI Taxonomy" id="34613"/>
    <lineage>
        <taxon>Eukaryota</taxon>
        <taxon>Metazoa</taxon>
        <taxon>Ecdysozoa</taxon>
        <taxon>Arthropoda</taxon>
        <taxon>Chelicerata</taxon>
        <taxon>Arachnida</taxon>
        <taxon>Acari</taxon>
        <taxon>Parasitiformes</taxon>
        <taxon>Ixodida</taxon>
        <taxon>Ixodoidea</taxon>
        <taxon>Ixodidae</taxon>
        <taxon>Ixodinae</taxon>
        <taxon>Ixodes</taxon>
    </lineage>
</organism>
<accession>A0A6B0U0L2</accession>
<proteinExistence type="predicted"/>
<reference evidence="2" key="1">
    <citation type="submission" date="2019-12" db="EMBL/GenBank/DDBJ databases">
        <title>An insight into the sialome of adult female Ixodes ricinus ticks feeding for 6 days.</title>
        <authorList>
            <person name="Perner J."/>
            <person name="Ribeiro J.M.C."/>
        </authorList>
    </citation>
    <scope>NUCLEOTIDE SEQUENCE</scope>
    <source>
        <strain evidence="2">Semi-engorged</strain>
        <tissue evidence="2">Salivary glands</tissue>
    </source>
</reference>
<evidence type="ECO:0000313" key="2">
    <source>
        <dbReference type="EMBL" id="MXU86039.1"/>
    </source>
</evidence>